<dbReference type="CDD" id="cd01347">
    <property type="entry name" value="ligand_gated_channel"/>
    <property type="match status" value="1"/>
</dbReference>
<feature type="domain" description="TonB-dependent receptor plug" evidence="12">
    <location>
        <begin position="58"/>
        <end position="171"/>
    </location>
</feature>
<evidence type="ECO:0000256" key="7">
    <source>
        <dbReference type="ARBA" id="ARBA00023237"/>
    </source>
</evidence>
<evidence type="ECO:0000256" key="9">
    <source>
        <dbReference type="RuleBase" id="RU003357"/>
    </source>
</evidence>
<evidence type="ECO:0000256" key="8">
    <source>
        <dbReference type="PROSITE-ProRule" id="PRU01360"/>
    </source>
</evidence>
<evidence type="ECO:0000256" key="5">
    <source>
        <dbReference type="ARBA" id="ARBA00023077"/>
    </source>
</evidence>
<dbReference type="Pfam" id="PF00593">
    <property type="entry name" value="TonB_dep_Rec_b-barrel"/>
    <property type="match status" value="1"/>
</dbReference>
<evidence type="ECO:0000256" key="3">
    <source>
        <dbReference type="ARBA" id="ARBA00022452"/>
    </source>
</evidence>
<evidence type="ECO:0000256" key="2">
    <source>
        <dbReference type="ARBA" id="ARBA00022448"/>
    </source>
</evidence>
<comment type="caution">
    <text evidence="13">The sequence shown here is derived from an EMBL/GenBank/DDBJ whole genome shotgun (WGS) entry which is preliminary data.</text>
</comment>
<dbReference type="InterPro" id="IPR000531">
    <property type="entry name" value="Beta-barrel_TonB"/>
</dbReference>
<evidence type="ECO:0000259" key="11">
    <source>
        <dbReference type="Pfam" id="PF00593"/>
    </source>
</evidence>
<reference evidence="13 14" key="1">
    <citation type="submission" date="2014-03" db="EMBL/GenBank/DDBJ databases">
        <title>Whole genome sequence of Novosphingobium resinovorum KF1.</title>
        <authorList>
            <person name="Gan H.M."/>
            <person name="Gan H.Y."/>
            <person name="Chew T.H."/>
            <person name="Savka M.A."/>
        </authorList>
    </citation>
    <scope>NUCLEOTIDE SEQUENCE [LARGE SCALE GENOMIC DNA]</scope>
    <source>
        <strain evidence="13 14">KF1</strain>
    </source>
</reference>
<dbReference type="RefSeq" id="WP_051586750.1">
    <property type="nucleotide sequence ID" value="NZ_JFYZ01000003.1"/>
</dbReference>
<dbReference type="PANTHER" id="PTHR47234:SF3">
    <property type="entry name" value="SECRETIN_TONB SHORT N-TERMINAL DOMAIN-CONTAINING PROTEIN"/>
    <property type="match status" value="1"/>
</dbReference>
<gene>
    <name evidence="13" type="ORF">BV97_01291</name>
</gene>
<sequence length="933" mass="100126">MHTGIAHNRWLGASALALTLVAATPALAQEASAPNPEIAEAPAGDIVVTGSRIARDGSSAPTPVTVLGADYMNQRGQSNVADALNELPSFRPAQTPQGSSNRSQIAGSNFVDLRGLGSSRTLLLVDGKRFVPSAGTGQVDLNNIPSILIDRTEVVTGGASASYGSDAVAGVVNLILKKDFTGIQGDIQYGQSQKNDANEYRAALLVGGSLLDDRLHIMAAGEYYDNEGAGDQFTRDWGRRQPGLVVNPTPGNGTPTRVITNNVHDSRQTDGGLITSGLTWGSLTGTSDSRLVQFAADGTPTPFTVGQLAGSQLMIGGDGASYFYRGFDLLPKMERKIGYGRVAFDATDSLRLFADVSYSDSQVNGQSANAYNYGNLKIAVDNAFLPQAVRDAMVANNLSSVSFGRWSGDIGQVTTELSTRTFRTVLGAEGKIGSDWTYEASYEYGETKYESQIHGLRQSALFSQALDSVIDPATGKAVCRIALTNPGTSCLAFNPFGVGNFNPASTDYFTGTAWLRQKTVQNAAAFNIQGKVLELPAGPLQVALGAEYRKEQVNADSDTASQASLWDYANPKPLHGSYNAKEFYGEVNVPLIKDWAFAQRLDVTGAVRYTDYSTSGSVATWKAGLDWAVNDFLRLRATRSRDIRAPNITELFSTSVFGQNTLRDPKTGGSYFMPTITSGNTALKPEKADTLTAGIVLTPGTHLRLAVDYFDIKINDAISTLAFQSILDRCQTGETVLCSQIVRNSSDVVTSVTNKYINVASLKNRGVDVEFSYRQPLDEISSLPGTISLRAFATYTIKSTTSDGRVTTRLDGQVVNTVASVPSWIVNTNLGYDVGRFGMQLQGRFISASKYDNTYVEGVDINDNSVPSRLYVNLSAQYKLLDSDLGNVEIFAVINNLLDKDPPLVPVYGVGATNFAYYDAIGRAGKVGVRFKF</sequence>
<dbReference type="eggNOG" id="COG4771">
    <property type="taxonomic scope" value="Bacteria"/>
</dbReference>
<evidence type="ECO:0000313" key="13">
    <source>
        <dbReference type="EMBL" id="EZP83188.1"/>
    </source>
</evidence>
<dbReference type="SUPFAM" id="SSF56935">
    <property type="entry name" value="Porins"/>
    <property type="match status" value="1"/>
</dbReference>
<keyword evidence="6 8" id="KW-0472">Membrane</keyword>
<keyword evidence="5 9" id="KW-0798">TonB box</keyword>
<dbReference type="Pfam" id="PF07715">
    <property type="entry name" value="Plug"/>
    <property type="match status" value="1"/>
</dbReference>
<protein>
    <submittedName>
        <fullName evidence="13">TonB-dependent receptor</fullName>
    </submittedName>
</protein>
<proteinExistence type="inferred from homology"/>
<dbReference type="PATRIC" id="fig|158500.4.peg.1329"/>
<dbReference type="STRING" id="158500.BES08_06640"/>
<keyword evidence="4 8" id="KW-0812">Transmembrane</keyword>
<dbReference type="PROSITE" id="PS52016">
    <property type="entry name" value="TONB_DEPENDENT_REC_3"/>
    <property type="match status" value="1"/>
</dbReference>
<evidence type="ECO:0000256" key="4">
    <source>
        <dbReference type="ARBA" id="ARBA00022692"/>
    </source>
</evidence>
<dbReference type="Gene3D" id="2.170.130.10">
    <property type="entry name" value="TonB-dependent receptor, plug domain"/>
    <property type="match status" value="1"/>
</dbReference>
<evidence type="ECO:0000259" key="12">
    <source>
        <dbReference type="Pfam" id="PF07715"/>
    </source>
</evidence>
<evidence type="ECO:0000313" key="14">
    <source>
        <dbReference type="Proteomes" id="UP000024329"/>
    </source>
</evidence>
<dbReference type="InterPro" id="IPR039426">
    <property type="entry name" value="TonB-dep_rcpt-like"/>
</dbReference>
<dbReference type="GO" id="GO:0009279">
    <property type="term" value="C:cell outer membrane"/>
    <property type="evidence" value="ECO:0007669"/>
    <property type="project" value="UniProtKB-SubCell"/>
</dbReference>
<keyword evidence="13" id="KW-0675">Receptor</keyword>
<dbReference type="InterPro" id="IPR037066">
    <property type="entry name" value="Plug_dom_sf"/>
</dbReference>
<comment type="similarity">
    <text evidence="8 9">Belongs to the TonB-dependent receptor family.</text>
</comment>
<keyword evidence="2 8" id="KW-0813">Transport</keyword>
<dbReference type="eggNOG" id="COG1629">
    <property type="taxonomic scope" value="Bacteria"/>
</dbReference>
<comment type="subcellular location">
    <subcellularLocation>
        <location evidence="1 8">Cell outer membrane</location>
        <topology evidence="1 8">Multi-pass membrane protein</topology>
    </subcellularLocation>
</comment>
<evidence type="ECO:0000256" key="6">
    <source>
        <dbReference type="ARBA" id="ARBA00023136"/>
    </source>
</evidence>
<keyword evidence="7 8" id="KW-0998">Cell outer membrane</keyword>
<feature type="domain" description="TonB-dependent receptor-like beta-barrel" evidence="11">
    <location>
        <begin position="421"/>
        <end position="897"/>
    </location>
</feature>
<dbReference type="EMBL" id="JFYZ01000003">
    <property type="protein sequence ID" value="EZP83188.1"/>
    <property type="molecule type" value="Genomic_DNA"/>
</dbReference>
<dbReference type="InterPro" id="IPR012910">
    <property type="entry name" value="Plug_dom"/>
</dbReference>
<feature type="chain" id="PRO_5001557084" evidence="10">
    <location>
        <begin position="29"/>
        <end position="933"/>
    </location>
</feature>
<dbReference type="InterPro" id="IPR036942">
    <property type="entry name" value="Beta-barrel_TonB_sf"/>
</dbReference>
<dbReference type="AlphaFoldDB" id="A0A031K2C6"/>
<organism evidence="13 14">
    <name type="scientific">Novosphingobium resinovorum</name>
    <dbReference type="NCBI Taxonomy" id="158500"/>
    <lineage>
        <taxon>Bacteria</taxon>
        <taxon>Pseudomonadati</taxon>
        <taxon>Pseudomonadota</taxon>
        <taxon>Alphaproteobacteria</taxon>
        <taxon>Sphingomonadales</taxon>
        <taxon>Sphingomonadaceae</taxon>
        <taxon>Novosphingobium</taxon>
    </lineage>
</organism>
<accession>A0A031K2C6</accession>
<dbReference type="Gene3D" id="2.40.170.20">
    <property type="entry name" value="TonB-dependent receptor, beta-barrel domain"/>
    <property type="match status" value="1"/>
</dbReference>
<name>A0A031K2C6_9SPHN</name>
<dbReference type="Proteomes" id="UP000024329">
    <property type="component" value="Unassembled WGS sequence"/>
</dbReference>
<feature type="signal peptide" evidence="10">
    <location>
        <begin position="1"/>
        <end position="28"/>
    </location>
</feature>
<evidence type="ECO:0000256" key="10">
    <source>
        <dbReference type="SAM" id="SignalP"/>
    </source>
</evidence>
<keyword evidence="3 8" id="KW-1134">Transmembrane beta strand</keyword>
<evidence type="ECO:0000256" key="1">
    <source>
        <dbReference type="ARBA" id="ARBA00004571"/>
    </source>
</evidence>
<keyword evidence="10" id="KW-0732">Signal</keyword>
<dbReference type="PANTHER" id="PTHR47234">
    <property type="match status" value="1"/>
</dbReference>